<organism evidence="11">
    <name type="scientific">Graphocephala atropunctata</name>
    <dbReference type="NCBI Taxonomy" id="36148"/>
    <lineage>
        <taxon>Eukaryota</taxon>
        <taxon>Metazoa</taxon>
        <taxon>Ecdysozoa</taxon>
        <taxon>Arthropoda</taxon>
        <taxon>Hexapoda</taxon>
        <taxon>Insecta</taxon>
        <taxon>Pterygota</taxon>
        <taxon>Neoptera</taxon>
        <taxon>Paraneoptera</taxon>
        <taxon>Hemiptera</taxon>
        <taxon>Auchenorrhyncha</taxon>
        <taxon>Membracoidea</taxon>
        <taxon>Cicadellidae</taxon>
        <taxon>Cicadellinae</taxon>
        <taxon>Cicadellini</taxon>
        <taxon>Graphocephala</taxon>
    </lineage>
</organism>
<gene>
    <name evidence="11" type="ORF">g.3998</name>
</gene>
<dbReference type="GO" id="GO:0015031">
    <property type="term" value="P:protein transport"/>
    <property type="evidence" value="ECO:0007669"/>
    <property type="project" value="UniProtKB-KW"/>
</dbReference>
<feature type="domain" description="Exocyst complex component EXOC2/Sec5 N-terminal" evidence="10">
    <location>
        <begin position="126"/>
        <end position="884"/>
    </location>
</feature>
<comment type="similarity">
    <text evidence="2 7">Belongs to the SEC5 family.</text>
</comment>
<feature type="region of interest" description="Disordered" evidence="8">
    <location>
        <begin position="392"/>
        <end position="418"/>
    </location>
</feature>
<dbReference type="InterPro" id="IPR002909">
    <property type="entry name" value="IPT_dom"/>
</dbReference>
<accession>A0A1B6LCB4</accession>
<keyword evidence="5 7" id="KW-0268">Exocytosis</keyword>
<evidence type="ECO:0000256" key="3">
    <source>
        <dbReference type="ARBA" id="ARBA00017526"/>
    </source>
</evidence>
<dbReference type="Pfam" id="PF01833">
    <property type="entry name" value="TIG"/>
    <property type="match status" value="1"/>
</dbReference>
<dbReference type="PANTHER" id="PTHR13043:SF1">
    <property type="entry name" value="EXOCYST COMPLEX COMPONENT 2"/>
    <property type="match status" value="1"/>
</dbReference>
<dbReference type="GO" id="GO:0048468">
    <property type="term" value="P:cell development"/>
    <property type="evidence" value="ECO:0007669"/>
    <property type="project" value="UniProtKB-ARBA"/>
</dbReference>
<dbReference type="GO" id="GO:0006887">
    <property type="term" value="P:exocytosis"/>
    <property type="evidence" value="ECO:0007669"/>
    <property type="project" value="UniProtKB-KW"/>
</dbReference>
<dbReference type="InterPro" id="IPR039481">
    <property type="entry name" value="EXOC2/Sec5_N_dom"/>
</dbReference>
<dbReference type="InterPro" id="IPR029175">
    <property type="entry name" value="EXOC2/Sec5"/>
</dbReference>
<evidence type="ECO:0000259" key="10">
    <source>
        <dbReference type="Pfam" id="PF15469"/>
    </source>
</evidence>
<sequence length="893" mass="100240">MVSPPVVTGISPKEGPPGTRVTIRGENLGKKPQDLISLTICGCDCLLSAEWKSPNKIIARSGPGKGRGDIIVVTVSGGKGTSTVQFRGYHETIGPLKESAVWVEEAPLQTLAWGRRSMSPTSYQMEDPLGLSVEGNDKKFPEDDLHELFPEGSGDLASDQFEPGWFLLEHHHGTSFDDLRVGLGYLRRKVEGQKEGQLSFLKANVGSVMEQLDTLFILKDKFETDVMERGLDPTIKMEKAIRDSMLEANKLFEGVLKRRERADATRNALGVLQRFRFLFTLPVTIERNIQRGEYDAVINDYSRAQNLFGKTEVVVFKKVLSEVEQKINDLRELLKAKLQDMPTPLHVQKKIIRNLVHVDCEGDPVWDAINVHYNYITQQLTLCKEKHLAAETTAEESGKTPKSSRHSKTPSGSHIYDTQDSVPHRIHCVEQLTEIMHVYLSDLWKLGQAYFCGELQVRPQPGRPQEFKKIVMSVISMMCGYLRGAILPHTLDKQSPDRAKFVWPTLRGDVLSEWLPHCLRYVRSAYSLLIGLDLPGEALDSLSKLVFDLRLYCLTSALKHAADQVKSLQTKEMWNLGFDVKYGGTTELPGMFESVVCEAVTLVKETVVQPGTREQPLLDSPVVQKELSSLMQTILFNYVQALEGLVSSMDDGEPSSAMSQLIGSPSQYRDHHHSGMVWEQRLLATLSNCRYSAIVVLPRLSELLGRHGYPPLEEPLSSARLQLEALERRIIDTYLEHKSDPLVGTIEPSMYLGRWDWDTKHTPTDLRPYVKEIIANLIGVHAEVNRMCPELVGRVLSQITETVAEELSRLMSCVTKFSAAGSQQARIDITVLQRCLKPFVQRRAQSYFDEALEALPALKSDEQKLVDDILTKCEARMRLQLCCFQGTSGLSAS</sequence>
<dbReference type="InterPro" id="IPR013783">
    <property type="entry name" value="Ig-like_fold"/>
</dbReference>
<dbReference type="InterPro" id="IPR014756">
    <property type="entry name" value="Ig_E-set"/>
</dbReference>
<dbReference type="EMBL" id="GEBQ01018644">
    <property type="protein sequence ID" value="JAT21333.1"/>
    <property type="molecule type" value="Transcribed_RNA"/>
</dbReference>
<evidence type="ECO:0000313" key="11">
    <source>
        <dbReference type="EMBL" id="JAT21333.1"/>
    </source>
</evidence>
<dbReference type="GO" id="GO:0000145">
    <property type="term" value="C:exocyst"/>
    <property type="evidence" value="ECO:0007669"/>
    <property type="project" value="UniProtKB-UniRule"/>
</dbReference>
<feature type="compositionally biased region" description="Polar residues" evidence="8">
    <location>
        <begin position="409"/>
        <end position="418"/>
    </location>
</feature>
<evidence type="ECO:0000256" key="5">
    <source>
        <dbReference type="ARBA" id="ARBA00022483"/>
    </source>
</evidence>
<evidence type="ECO:0000256" key="6">
    <source>
        <dbReference type="ARBA" id="ARBA00022927"/>
    </source>
</evidence>
<dbReference type="Pfam" id="PF15469">
    <property type="entry name" value="Sec5"/>
    <property type="match status" value="1"/>
</dbReference>
<name>A0A1B6LCB4_9HEMI</name>
<dbReference type="GO" id="GO:0006893">
    <property type="term" value="P:Golgi to plasma membrane transport"/>
    <property type="evidence" value="ECO:0007669"/>
    <property type="project" value="UniProtKB-UniRule"/>
</dbReference>
<evidence type="ECO:0000256" key="2">
    <source>
        <dbReference type="ARBA" id="ARBA00010578"/>
    </source>
</evidence>
<keyword evidence="6 7" id="KW-0653">Protein transport</keyword>
<comment type="function">
    <text evidence="1 7">Component of the exocyst complex involved in the docking of exocytic vesicles with fusion sites on the plasma membrane.</text>
</comment>
<keyword evidence="4 7" id="KW-0813">Transport</keyword>
<reference evidence="11" key="1">
    <citation type="submission" date="2015-11" db="EMBL/GenBank/DDBJ databases">
        <title>De novo transcriptome assembly of four potential Pierce s Disease insect vectors from Arizona vineyards.</title>
        <authorList>
            <person name="Tassone E.E."/>
        </authorList>
    </citation>
    <scope>NUCLEOTIDE SEQUENCE</scope>
</reference>
<feature type="domain" description="IPT/TIG" evidence="9">
    <location>
        <begin position="5"/>
        <end position="86"/>
    </location>
</feature>
<dbReference type="PANTHER" id="PTHR13043">
    <property type="entry name" value="EXOCYST COMPLEX COMPONENT SEC5"/>
    <property type="match status" value="1"/>
</dbReference>
<evidence type="ECO:0000256" key="8">
    <source>
        <dbReference type="SAM" id="MobiDB-lite"/>
    </source>
</evidence>
<dbReference type="FunFam" id="2.60.40.10:FF:000196">
    <property type="entry name" value="Exocyst complex component 2"/>
    <property type="match status" value="1"/>
</dbReference>
<evidence type="ECO:0000256" key="1">
    <source>
        <dbReference type="ARBA" id="ARBA00002660"/>
    </source>
</evidence>
<proteinExistence type="inferred from homology"/>
<dbReference type="SUPFAM" id="SSF81296">
    <property type="entry name" value="E set domains"/>
    <property type="match status" value="1"/>
</dbReference>
<evidence type="ECO:0000259" key="9">
    <source>
        <dbReference type="Pfam" id="PF01833"/>
    </source>
</evidence>
<comment type="subunit">
    <text evidence="7">Component of the exocyst complex.</text>
</comment>
<evidence type="ECO:0000256" key="7">
    <source>
        <dbReference type="RuleBase" id="RU365069"/>
    </source>
</evidence>
<dbReference type="AlphaFoldDB" id="A0A1B6LCB4"/>
<dbReference type="GO" id="GO:0048731">
    <property type="term" value="P:system development"/>
    <property type="evidence" value="ECO:0007669"/>
    <property type="project" value="UniProtKB-ARBA"/>
</dbReference>
<evidence type="ECO:0000256" key="4">
    <source>
        <dbReference type="ARBA" id="ARBA00022448"/>
    </source>
</evidence>
<protein>
    <recommendedName>
        <fullName evidence="3 7">Exocyst complex component 2</fullName>
    </recommendedName>
</protein>
<dbReference type="Gene3D" id="2.60.40.10">
    <property type="entry name" value="Immunoglobulins"/>
    <property type="match status" value="1"/>
</dbReference>